<accession>A0A6P2DC02</accession>
<dbReference type="Proteomes" id="UP000464178">
    <property type="component" value="Chromosome"/>
</dbReference>
<reference evidence="1 2" key="1">
    <citation type="submission" date="2019-05" db="EMBL/GenBank/DDBJ databases">
        <authorList>
            <consortium name="Science for Life Laboratories"/>
        </authorList>
    </citation>
    <scope>NUCLEOTIDE SEQUENCE [LARGE SCALE GENOMIC DNA]</scope>
    <source>
        <strain evidence="1">Soil9</strain>
    </source>
</reference>
<sequence>MSESEGGVATAEVFSPPATTLSATVGFTDPDLFEVKVYRGAGGWELVAAIELVSEANKDRGESRRAFVVKCGSYLQKGISVVVVDTVTTYSADLHDELCNLIDGADSLRWTSPTGLSVVVYRPTRVTDGANSALAIEVSPYQLNTGFELPTVPLWLGRDLAVPLELELTYSQACRSLRIA</sequence>
<gene>
    <name evidence="1" type="ORF">SOIL9_85530</name>
</gene>
<organism evidence="1 2">
    <name type="scientific">Gemmata massiliana</name>
    <dbReference type="NCBI Taxonomy" id="1210884"/>
    <lineage>
        <taxon>Bacteria</taxon>
        <taxon>Pseudomonadati</taxon>
        <taxon>Planctomycetota</taxon>
        <taxon>Planctomycetia</taxon>
        <taxon>Gemmatales</taxon>
        <taxon>Gemmataceae</taxon>
        <taxon>Gemmata</taxon>
    </lineage>
</organism>
<dbReference type="KEGG" id="gms:SOIL9_85530"/>
<proteinExistence type="predicted"/>
<evidence type="ECO:0000313" key="2">
    <source>
        <dbReference type="Proteomes" id="UP000464178"/>
    </source>
</evidence>
<name>A0A6P2DC02_9BACT</name>
<protein>
    <submittedName>
        <fullName evidence="1">Uncharacterized protein</fullName>
    </submittedName>
</protein>
<keyword evidence="2" id="KW-1185">Reference proteome</keyword>
<dbReference type="RefSeq" id="WP_162671852.1">
    <property type="nucleotide sequence ID" value="NZ_LR593886.1"/>
</dbReference>
<dbReference type="EMBL" id="LR593886">
    <property type="protein sequence ID" value="VTR99333.1"/>
    <property type="molecule type" value="Genomic_DNA"/>
</dbReference>
<evidence type="ECO:0000313" key="1">
    <source>
        <dbReference type="EMBL" id="VTR99333.1"/>
    </source>
</evidence>
<dbReference type="AlphaFoldDB" id="A0A6P2DC02"/>